<gene>
    <name evidence="6" type="ORF">GCM10009114_26470</name>
</gene>
<dbReference type="PANTHER" id="PTHR30126:SF99">
    <property type="entry name" value="TRANSCRIPTIONAL REGULATOR LYSR FAMILY"/>
    <property type="match status" value="1"/>
</dbReference>
<dbReference type="PRINTS" id="PR00039">
    <property type="entry name" value="HTHLYSR"/>
</dbReference>
<dbReference type="SUPFAM" id="SSF53850">
    <property type="entry name" value="Periplasmic binding protein-like II"/>
    <property type="match status" value="1"/>
</dbReference>
<dbReference type="InterPro" id="IPR000847">
    <property type="entry name" value="LysR_HTH_N"/>
</dbReference>
<comment type="similarity">
    <text evidence="1">Belongs to the LysR transcriptional regulatory family.</text>
</comment>
<proteinExistence type="inferred from homology"/>
<dbReference type="InterPro" id="IPR036390">
    <property type="entry name" value="WH_DNA-bd_sf"/>
</dbReference>
<dbReference type="Proteomes" id="UP001500359">
    <property type="component" value="Unassembled WGS sequence"/>
</dbReference>
<accession>A0ABN1LNL4</accession>
<dbReference type="RefSeq" id="WP_343860732.1">
    <property type="nucleotide sequence ID" value="NZ_BAAAFD010000008.1"/>
</dbReference>
<dbReference type="Gene3D" id="3.40.190.10">
    <property type="entry name" value="Periplasmic binding protein-like II"/>
    <property type="match status" value="2"/>
</dbReference>
<evidence type="ECO:0000259" key="5">
    <source>
        <dbReference type="PROSITE" id="PS50931"/>
    </source>
</evidence>
<protein>
    <submittedName>
        <fullName evidence="6">LysR family transcriptional regulator</fullName>
    </submittedName>
</protein>
<dbReference type="Gene3D" id="1.10.10.10">
    <property type="entry name" value="Winged helix-like DNA-binding domain superfamily/Winged helix DNA-binding domain"/>
    <property type="match status" value="1"/>
</dbReference>
<dbReference type="Pfam" id="PF00126">
    <property type="entry name" value="HTH_1"/>
    <property type="match status" value="1"/>
</dbReference>
<dbReference type="CDD" id="cd05466">
    <property type="entry name" value="PBP2_LTTR_substrate"/>
    <property type="match status" value="1"/>
</dbReference>
<keyword evidence="7" id="KW-1185">Reference proteome</keyword>
<evidence type="ECO:0000256" key="3">
    <source>
        <dbReference type="ARBA" id="ARBA00023125"/>
    </source>
</evidence>
<dbReference type="InterPro" id="IPR005119">
    <property type="entry name" value="LysR_subst-bd"/>
</dbReference>
<feature type="domain" description="HTH lysR-type" evidence="5">
    <location>
        <begin position="2"/>
        <end position="59"/>
    </location>
</feature>
<reference evidence="6 7" key="1">
    <citation type="journal article" date="2019" name="Int. J. Syst. Evol. Microbiol.">
        <title>The Global Catalogue of Microorganisms (GCM) 10K type strain sequencing project: providing services to taxonomists for standard genome sequencing and annotation.</title>
        <authorList>
            <consortium name="The Broad Institute Genomics Platform"/>
            <consortium name="The Broad Institute Genome Sequencing Center for Infectious Disease"/>
            <person name="Wu L."/>
            <person name="Ma J."/>
        </authorList>
    </citation>
    <scope>NUCLEOTIDE SEQUENCE [LARGE SCALE GENOMIC DNA]</scope>
    <source>
        <strain evidence="6 7">JCM 15896</strain>
    </source>
</reference>
<comment type="caution">
    <text evidence="6">The sequence shown here is derived from an EMBL/GenBank/DDBJ whole genome shotgun (WGS) entry which is preliminary data.</text>
</comment>
<dbReference type="Pfam" id="PF03466">
    <property type="entry name" value="LysR_substrate"/>
    <property type="match status" value="1"/>
</dbReference>
<dbReference type="PROSITE" id="PS50931">
    <property type="entry name" value="HTH_LYSR"/>
    <property type="match status" value="1"/>
</dbReference>
<dbReference type="PANTHER" id="PTHR30126">
    <property type="entry name" value="HTH-TYPE TRANSCRIPTIONAL REGULATOR"/>
    <property type="match status" value="1"/>
</dbReference>
<evidence type="ECO:0000256" key="2">
    <source>
        <dbReference type="ARBA" id="ARBA00023015"/>
    </source>
</evidence>
<evidence type="ECO:0000256" key="1">
    <source>
        <dbReference type="ARBA" id="ARBA00009437"/>
    </source>
</evidence>
<evidence type="ECO:0000256" key="4">
    <source>
        <dbReference type="ARBA" id="ARBA00023163"/>
    </source>
</evidence>
<dbReference type="InterPro" id="IPR036388">
    <property type="entry name" value="WH-like_DNA-bd_sf"/>
</dbReference>
<keyword evidence="3" id="KW-0238">DNA-binding</keyword>
<organism evidence="6 7">
    <name type="scientific">Aliiglaciecola litoralis</name>
    <dbReference type="NCBI Taxonomy" id="582857"/>
    <lineage>
        <taxon>Bacteria</taxon>
        <taxon>Pseudomonadati</taxon>
        <taxon>Pseudomonadota</taxon>
        <taxon>Gammaproteobacteria</taxon>
        <taxon>Alteromonadales</taxon>
        <taxon>Alteromonadaceae</taxon>
        <taxon>Aliiglaciecola</taxon>
    </lineage>
</organism>
<dbReference type="EMBL" id="BAAAFD010000008">
    <property type="protein sequence ID" value="GAA0858112.1"/>
    <property type="molecule type" value="Genomic_DNA"/>
</dbReference>
<keyword evidence="4" id="KW-0804">Transcription</keyword>
<dbReference type="SUPFAM" id="SSF46785">
    <property type="entry name" value="Winged helix' DNA-binding domain"/>
    <property type="match status" value="1"/>
</dbReference>
<name>A0ABN1LNL4_9ALTE</name>
<keyword evidence="2" id="KW-0805">Transcription regulation</keyword>
<evidence type="ECO:0000313" key="7">
    <source>
        <dbReference type="Proteomes" id="UP001500359"/>
    </source>
</evidence>
<evidence type="ECO:0000313" key="6">
    <source>
        <dbReference type="EMBL" id="GAA0858112.1"/>
    </source>
</evidence>
<sequence length="293" mass="32928">MINPVWLKTFCALADVGHFTRTAEKLFMTQSGVSQHIKKLEQQLNSQLLVREGKSFYLTSKGHQLHQKGQVLLRSIEQLGTIISQDDDHVGLVKIASPGSIGLSLYPHLLDLQQQYQDLSIDYRFAPNHTIEQQLEENQIDLGLITRLSNSNHLLVEKIAQEPLVLVTPSRVKSVNWQTLIELGFIAHPDATHHGGQLLAANFDAFEHIEQFSHKGFSNQISLILAPVAKGLGFTVLPLNAAKAYHPQHAIRIHKLHIPVSENVYVCVNKGSVLLNRVKFMKSEINKHLQNTF</sequence>